<dbReference type="SFLD" id="SFLDS00057">
    <property type="entry name" value="Glutaminase/Asparaginase"/>
    <property type="match status" value="1"/>
</dbReference>
<dbReference type="OrthoDB" id="9788068at2"/>
<dbReference type="InterPro" id="IPR006034">
    <property type="entry name" value="Asparaginase/glutaminase-like"/>
</dbReference>
<dbReference type="InterPro" id="IPR027475">
    <property type="entry name" value="Asparaginase/glutaminase_AS2"/>
</dbReference>
<dbReference type="PIRSF" id="PIRSF001220">
    <property type="entry name" value="L-ASNase_gatD"/>
    <property type="match status" value="1"/>
</dbReference>
<organism evidence="11 12">
    <name type="scientific">Ileibacterium valens</name>
    <dbReference type="NCBI Taxonomy" id="1862668"/>
    <lineage>
        <taxon>Bacteria</taxon>
        <taxon>Bacillati</taxon>
        <taxon>Bacillota</taxon>
        <taxon>Erysipelotrichia</taxon>
        <taxon>Erysipelotrichales</taxon>
        <taxon>Erysipelotrichaceae</taxon>
        <taxon>Ileibacterium</taxon>
    </lineage>
</organism>
<accession>A0A1U7ND64</accession>
<dbReference type="EMBL" id="MPJW01000260">
    <property type="protein sequence ID" value="OLU36753.1"/>
    <property type="molecule type" value="Genomic_DNA"/>
</dbReference>
<dbReference type="InterPro" id="IPR027473">
    <property type="entry name" value="L-asparaginase_C"/>
</dbReference>
<dbReference type="PROSITE" id="PS00917">
    <property type="entry name" value="ASN_GLN_ASE_2"/>
    <property type="match status" value="1"/>
</dbReference>
<dbReference type="InterPro" id="IPR037152">
    <property type="entry name" value="L-asparaginase_N_sf"/>
</dbReference>
<evidence type="ECO:0000256" key="1">
    <source>
        <dbReference type="ARBA" id="ARBA00010518"/>
    </source>
</evidence>
<evidence type="ECO:0000259" key="10">
    <source>
        <dbReference type="Pfam" id="PF17763"/>
    </source>
</evidence>
<feature type="active site" evidence="7">
    <location>
        <position position="20"/>
    </location>
</feature>
<dbReference type="RefSeq" id="WP_075820987.1">
    <property type="nucleotide sequence ID" value="NZ_CAJUTZ010000013.1"/>
</dbReference>
<feature type="active site" evidence="8">
    <location>
        <position position="99"/>
    </location>
</feature>
<proteinExistence type="inferred from homology"/>
<dbReference type="AlphaFoldDB" id="A0A1U7ND64"/>
<dbReference type="SMART" id="SM00870">
    <property type="entry name" value="Asparaginase"/>
    <property type="match status" value="1"/>
</dbReference>
<name>A0A1U7ND64_9FIRM</name>
<comment type="similarity">
    <text evidence="1">Belongs to the asparaginase 1 family.</text>
</comment>
<dbReference type="Pfam" id="PF17763">
    <property type="entry name" value="Asparaginase_C"/>
    <property type="match status" value="1"/>
</dbReference>
<dbReference type="EC" id="3.5.1.1" evidence="2"/>
<evidence type="ECO:0000313" key="12">
    <source>
        <dbReference type="Proteomes" id="UP000186341"/>
    </source>
</evidence>
<feature type="binding site" evidence="6">
    <location>
        <begin position="99"/>
        <end position="100"/>
    </location>
    <ligand>
        <name>substrate</name>
    </ligand>
</feature>
<dbReference type="PANTHER" id="PTHR11707">
    <property type="entry name" value="L-ASPARAGINASE"/>
    <property type="match status" value="1"/>
</dbReference>
<dbReference type="PIRSF" id="PIRSF500176">
    <property type="entry name" value="L_ASNase"/>
    <property type="match status" value="1"/>
</dbReference>
<dbReference type="InterPro" id="IPR027474">
    <property type="entry name" value="L-asparaginase_N"/>
</dbReference>
<dbReference type="PANTHER" id="PTHR11707:SF28">
    <property type="entry name" value="60 KDA LYSOPHOSPHOLIPASE"/>
    <property type="match status" value="1"/>
</dbReference>
<dbReference type="SUPFAM" id="SSF53774">
    <property type="entry name" value="Glutaminase/Asparaginase"/>
    <property type="match status" value="1"/>
</dbReference>
<evidence type="ECO:0000256" key="2">
    <source>
        <dbReference type="ARBA" id="ARBA00012920"/>
    </source>
</evidence>
<dbReference type="CDD" id="cd08964">
    <property type="entry name" value="L-asparaginase_II"/>
    <property type="match status" value="1"/>
</dbReference>
<evidence type="ECO:0000259" key="9">
    <source>
        <dbReference type="Pfam" id="PF00710"/>
    </source>
</evidence>
<reference evidence="11 12" key="1">
    <citation type="submission" date="2016-11" db="EMBL/GenBank/DDBJ databases">
        <title>Description of two novel members of the family Erysipelotrichaceae: Ileibacterium lipovorans gen. nov., sp. nov. and Dubosiella newyorkensis, gen. nov., sp. nov.</title>
        <authorList>
            <person name="Cox L.M."/>
            <person name="Sohn J."/>
            <person name="Tyrrell K.L."/>
            <person name="Citron D.M."/>
            <person name="Lawson P.A."/>
            <person name="Patel N.B."/>
            <person name="Iizumi T."/>
            <person name="Perez-Perez G.I."/>
            <person name="Goldstein E.J."/>
            <person name="Blaser M.J."/>
        </authorList>
    </citation>
    <scope>NUCLEOTIDE SEQUENCE [LARGE SCALE GENOMIC DNA]</scope>
    <source>
        <strain evidence="11 12">NYU-BL-A3</strain>
    </source>
</reference>
<dbReference type="FunFam" id="3.40.50.1170:FF:000001">
    <property type="entry name" value="L-asparaginase 2"/>
    <property type="match status" value="1"/>
</dbReference>
<dbReference type="InterPro" id="IPR036152">
    <property type="entry name" value="Asp/glu_Ase-like_sf"/>
</dbReference>
<evidence type="ECO:0000256" key="4">
    <source>
        <dbReference type="ARBA" id="ARBA00049366"/>
    </source>
</evidence>
<evidence type="ECO:0000313" key="11">
    <source>
        <dbReference type="EMBL" id="OLU36753.1"/>
    </source>
</evidence>
<feature type="active site" description="O-isoaspartyl threonine intermediate" evidence="5">
    <location>
        <position position="20"/>
    </location>
</feature>
<dbReference type="GeneID" id="82203846"/>
<protein>
    <recommendedName>
        <fullName evidence="2">asparaginase</fullName>
        <ecNumber evidence="2">3.5.1.1</ecNumber>
    </recommendedName>
</protein>
<comment type="catalytic activity">
    <reaction evidence="4">
        <text>L-asparagine + H2O = L-aspartate + NH4(+)</text>
        <dbReference type="Rhea" id="RHEA:21016"/>
        <dbReference type="ChEBI" id="CHEBI:15377"/>
        <dbReference type="ChEBI" id="CHEBI:28938"/>
        <dbReference type="ChEBI" id="CHEBI:29991"/>
        <dbReference type="ChEBI" id="CHEBI:58048"/>
        <dbReference type="EC" id="3.5.1.1"/>
    </reaction>
</comment>
<keyword evidence="3" id="KW-0378">Hydrolase</keyword>
<dbReference type="PROSITE" id="PS51732">
    <property type="entry name" value="ASN_GLN_ASE_3"/>
    <property type="match status" value="1"/>
</dbReference>
<dbReference type="Proteomes" id="UP000186341">
    <property type="component" value="Unassembled WGS sequence"/>
</dbReference>
<dbReference type="InterPro" id="IPR020827">
    <property type="entry name" value="Asparaginase/glutaminase_AS1"/>
</dbReference>
<feature type="binding site" evidence="6">
    <location>
        <position position="66"/>
    </location>
    <ligand>
        <name>substrate</name>
    </ligand>
</feature>
<evidence type="ECO:0000256" key="7">
    <source>
        <dbReference type="PROSITE-ProRule" id="PRU10099"/>
    </source>
</evidence>
<dbReference type="GO" id="GO:0006528">
    <property type="term" value="P:asparagine metabolic process"/>
    <property type="evidence" value="ECO:0007669"/>
    <property type="project" value="InterPro"/>
</dbReference>
<feature type="domain" description="L-asparaginase N-terminal" evidence="9">
    <location>
        <begin position="11"/>
        <end position="201"/>
    </location>
</feature>
<dbReference type="Pfam" id="PF00710">
    <property type="entry name" value="Asparaginase"/>
    <property type="match status" value="1"/>
</dbReference>
<dbReference type="PRINTS" id="PR00139">
    <property type="entry name" value="ASNGLNASE"/>
</dbReference>
<dbReference type="Gene3D" id="3.40.50.40">
    <property type="match status" value="1"/>
</dbReference>
<feature type="domain" description="Asparaginase/glutaminase C-terminal" evidence="10">
    <location>
        <begin position="223"/>
        <end position="330"/>
    </location>
</feature>
<dbReference type="InterPro" id="IPR004550">
    <property type="entry name" value="AsnASE_II"/>
</dbReference>
<dbReference type="InterPro" id="IPR040919">
    <property type="entry name" value="Asparaginase_C"/>
</dbReference>
<evidence type="ECO:0000256" key="3">
    <source>
        <dbReference type="ARBA" id="ARBA00022801"/>
    </source>
</evidence>
<keyword evidence="12" id="KW-1185">Reference proteome</keyword>
<evidence type="ECO:0000256" key="8">
    <source>
        <dbReference type="PROSITE-ProRule" id="PRU10100"/>
    </source>
</evidence>
<evidence type="ECO:0000256" key="6">
    <source>
        <dbReference type="PIRSR" id="PIRSR001220-2"/>
    </source>
</evidence>
<sequence length="333" mass="36361">MENEDRKKPKKIGLIATGGTIAGTGRIGETAEYRAGTLPVESIISSIPQIADLAEIKQVNVCTKDSNDISAADIFAIKQAAEKLAEDQEVDGIVITHGTDTMEETAFLLNLVLDVDKPIVITGAMRPASATSADGPMNLYQSVALACDSRCAGMGVLAVISDTIYSGRDLTKINSIKTDAFEVGDPGPVGYMQDDRAFLIHRPYRRHTIHSRFSKGLEGISKKVEIFYVHEDADPKLLEYMLKNYDGVVIAGTGAGNYSSKIQNVIESYEGPAKIVRSSRLIEGAAFDSKIFDPDQKTIPAHRLSPHKARILLMLGLSQNLKMEELRQLFLEY</sequence>
<dbReference type="GO" id="GO:0004067">
    <property type="term" value="F:asparaginase activity"/>
    <property type="evidence" value="ECO:0007669"/>
    <property type="project" value="UniProtKB-UniRule"/>
</dbReference>
<evidence type="ECO:0000256" key="5">
    <source>
        <dbReference type="PIRSR" id="PIRSR001220-1"/>
    </source>
</evidence>
<comment type="caution">
    <text evidence="11">The sequence shown here is derived from an EMBL/GenBank/DDBJ whole genome shotgun (WGS) entry which is preliminary data.</text>
</comment>
<gene>
    <name evidence="11" type="ORF">BO222_11965</name>
</gene>
<dbReference type="Gene3D" id="3.40.50.1170">
    <property type="entry name" value="L-asparaginase, N-terminal domain"/>
    <property type="match status" value="1"/>
</dbReference>
<dbReference type="PROSITE" id="PS00144">
    <property type="entry name" value="ASN_GLN_ASE_1"/>
    <property type="match status" value="1"/>
</dbReference>